<feature type="transmembrane region" description="Helical" evidence="8">
    <location>
        <begin position="101"/>
        <end position="119"/>
    </location>
</feature>
<feature type="transmembrane region" description="Helical" evidence="8">
    <location>
        <begin position="449"/>
        <end position="469"/>
    </location>
</feature>
<feature type="transmembrane region" description="Helical" evidence="8">
    <location>
        <begin position="156"/>
        <end position="175"/>
    </location>
</feature>
<comment type="subcellular location">
    <subcellularLocation>
        <location evidence="1">Cell membrane</location>
        <topology evidence="1">Multi-pass membrane protein</topology>
    </subcellularLocation>
</comment>
<keyword evidence="4 8" id="KW-0812">Transmembrane</keyword>
<name>A0A370WT21_9GAMM</name>
<dbReference type="Proteomes" id="UP000254258">
    <property type="component" value="Unassembled WGS sequence"/>
</dbReference>
<comment type="caution">
    <text evidence="9">The sequence shown here is derived from an EMBL/GenBank/DDBJ whole genome shotgun (WGS) entry which is preliminary data.</text>
</comment>
<evidence type="ECO:0000256" key="6">
    <source>
        <dbReference type="ARBA" id="ARBA00023136"/>
    </source>
</evidence>
<dbReference type="RefSeq" id="WP_115497240.1">
    <property type="nucleotide sequence ID" value="NZ_QRBE01000016.1"/>
</dbReference>
<feature type="transmembrane region" description="Helical" evidence="8">
    <location>
        <begin position="481"/>
        <end position="501"/>
    </location>
</feature>
<dbReference type="PANTHER" id="PTHR30509:SF9">
    <property type="entry name" value="MULTIDRUG RESISTANCE PROTEIN MDTO"/>
    <property type="match status" value="1"/>
</dbReference>
<dbReference type="PANTHER" id="PTHR30509">
    <property type="entry name" value="P-HYDROXYBENZOIC ACID EFFLUX PUMP SUBUNIT-RELATED"/>
    <property type="match status" value="1"/>
</dbReference>
<dbReference type="GO" id="GO:0022857">
    <property type="term" value="F:transmembrane transporter activity"/>
    <property type="evidence" value="ECO:0007669"/>
    <property type="project" value="InterPro"/>
</dbReference>
<reference evidence="9 10" key="1">
    <citation type="submission" date="2018-07" db="EMBL/GenBank/DDBJ databases">
        <title>Dyella monticola sp. nov. and Dyella psychrodurans sp. nov. isolated from monsoon evergreen broad-leaved forest soil of Dinghu Mountain, China.</title>
        <authorList>
            <person name="Gao Z."/>
            <person name="Qiu L."/>
        </authorList>
    </citation>
    <scope>NUCLEOTIDE SEQUENCE [LARGE SCALE GENOMIC DNA]</scope>
    <source>
        <strain evidence="9 10">4G-K06</strain>
    </source>
</reference>
<sequence>MASLVGEHAVRTIQARLSEVVARTPGRAEFTFRLALICALTTWVAQSYELPDVALSAYVVFFMNKPDRMGSVVTSVLLALVVSILIGLLILIAGVVLDVPALRVAMMTALSLWLLFLASASKLKPLAATIALIVVYALAVMGNAPNGELATRALLYIWLVIGIPAGLSVAVNLLIGPAPRRLAERDIALRLRAARDLMEAPDIFTRQCIATLRRQGDAAIQGHLRLALLEKTSSRADVSALQQAARSADALLMLSEAIDCSPDLSNSWRHAAAVTLGDMASILDRHLYPADIEPVHAFEKPLVQPLFSLIADFNAVLANFAVAQSSSEKTAAKEKSGFFAADALTNLEHVRFALKVTIAAMICYLFYSMTDWQGIHTCLLTCYIVSLDTTAETIEKLSLRIAGALVGAAAGLAAIVWLTPSIDRIGGLLMLVFAGGLAGGWIATGGPRIAYAGFQLTFAFFLCILQGSTPGFDLTVARDRVIGILLGNVAVYLIFISIWPVSIARRIDPAISAVLRKLARIAELAQQVERRNALSKAHGSIAKVETDLAMAYYEPAWLRPREDWFKRRKTLLAGIPSFELTLLTADERATLDTIAARLDQMAKAVDDGEPPVLPADPQSRGHGLEDDVAH</sequence>
<evidence type="ECO:0000313" key="9">
    <source>
        <dbReference type="EMBL" id="RDS79167.1"/>
    </source>
</evidence>
<evidence type="ECO:0000256" key="8">
    <source>
        <dbReference type="SAM" id="Phobius"/>
    </source>
</evidence>
<organism evidence="9 10">
    <name type="scientific">Dyella monticola</name>
    <dbReference type="NCBI Taxonomy" id="1927958"/>
    <lineage>
        <taxon>Bacteria</taxon>
        <taxon>Pseudomonadati</taxon>
        <taxon>Pseudomonadota</taxon>
        <taxon>Gammaproteobacteria</taxon>
        <taxon>Lysobacterales</taxon>
        <taxon>Rhodanobacteraceae</taxon>
        <taxon>Dyella</taxon>
    </lineage>
</organism>
<evidence type="ECO:0000313" key="10">
    <source>
        <dbReference type="Proteomes" id="UP000254258"/>
    </source>
</evidence>
<dbReference type="Pfam" id="PF04632">
    <property type="entry name" value="FUSC"/>
    <property type="match status" value="1"/>
</dbReference>
<keyword evidence="6 8" id="KW-0472">Membrane</keyword>
<feature type="transmembrane region" description="Helical" evidence="8">
    <location>
        <begin position="425"/>
        <end position="443"/>
    </location>
</feature>
<feature type="transmembrane region" description="Helical" evidence="8">
    <location>
        <begin position="72"/>
        <end position="95"/>
    </location>
</feature>
<proteinExistence type="predicted"/>
<dbReference type="InterPro" id="IPR006726">
    <property type="entry name" value="PHBA_efflux_AaeB/fusaric-R"/>
</dbReference>
<dbReference type="OrthoDB" id="105720at2"/>
<keyword evidence="5 8" id="KW-1133">Transmembrane helix</keyword>
<feature type="transmembrane region" description="Helical" evidence="8">
    <location>
        <begin position="397"/>
        <end position="418"/>
    </location>
</feature>
<gene>
    <name evidence="9" type="ORF">DWU98_19385</name>
</gene>
<protein>
    <submittedName>
        <fullName evidence="9">FUSC family protein</fullName>
    </submittedName>
</protein>
<evidence type="ECO:0000256" key="3">
    <source>
        <dbReference type="ARBA" id="ARBA00022475"/>
    </source>
</evidence>
<evidence type="ECO:0000256" key="2">
    <source>
        <dbReference type="ARBA" id="ARBA00022448"/>
    </source>
</evidence>
<keyword evidence="10" id="KW-1185">Reference proteome</keyword>
<accession>A0A370WT21</accession>
<feature type="region of interest" description="Disordered" evidence="7">
    <location>
        <begin position="605"/>
        <end position="630"/>
    </location>
</feature>
<dbReference type="GO" id="GO:0005886">
    <property type="term" value="C:plasma membrane"/>
    <property type="evidence" value="ECO:0007669"/>
    <property type="project" value="UniProtKB-SubCell"/>
</dbReference>
<dbReference type="EMBL" id="QRBE01000016">
    <property type="protein sequence ID" value="RDS79167.1"/>
    <property type="molecule type" value="Genomic_DNA"/>
</dbReference>
<evidence type="ECO:0000256" key="4">
    <source>
        <dbReference type="ARBA" id="ARBA00022692"/>
    </source>
</evidence>
<feature type="transmembrane region" description="Helical" evidence="8">
    <location>
        <begin position="126"/>
        <end position="144"/>
    </location>
</feature>
<evidence type="ECO:0000256" key="1">
    <source>
        <dbReference type="ARBA" id="ARBA00004651"/>
    </source>
</evidence>
<dbReference type="AlphaFoldDB" id="A0A370WT21"/>
<evidence type="ECO:0000256" key="7">
    <source>
        <dbReference type="SAM" id="MobiDB-lite"/>
    </source>
</evidence>
<evidence type="ECO:0000256" key="5">
    <source>
        <dbReference type="ARBA" id="ARBA00022989"/>
    </source>
</evidence>
<keyword evidence="3" id="KW-1003">Cell membrane</keyword>
<keyword evidence="2" id="KW-0813">Transport</keyword>